<dbReference type="InterPro" id="IPR036812">
    <property type="entry name" value="NAD(P)_OxRdtase_dom_sf"/>
</dbReference>
<gene>
    <name evidence="3" type="ORF">EJ04DRAFT_593329</name>
</gene>
<protein>
    <submittedName>
        <fullName evidence="3">Aldo/keto reductase</fullName>
    </submittedName>
</protein>
<name>A0A9P4QIK6_9PLEO</name>
<dbReference type="Proteomes" id="UP000799444">
    <property type="component" value="Unassembled WGS sequence"/>
</dbReference>
<sequence length="347" mass="37581">MSSPLRQLGTNGPKVPALGFGLMGLSGGYGPVPSDEERFKILDRAVELGATFWDTADIYLDSEELIGKWFKRTGKRDQIFLASKFGIVMENGLNFKGINSSAEYCKQACERSLERLGVDYIDLYYAHRLNPDTPVEQTMRALLDLQKAGKIKHIGLSEPSSTAILRAHAIAPLTAIQMEYSLFVRDIENASTHILSTCRALGIAIVCSSPLGRGLLTGAFSTPESVAAPGDIRATHMPRFSAENLAANAGIVRELERVAQSKGCSVAQLAIAWLVRQGGDVFPTPGTKRVGCLEENWGALGVRLSEGEEREVREFLDGVEVKGYRSMPGGERFERVDTVGEGGEGSG</sequence>
<dbReference type="AlphaFoldDB" id="A0A9P4QIK6"/>
<dbReference type="EMBL" id="ML996301">
    <property type="protein sequence ID" value="KAF2727983.1"/>
    <property type="molecule type" value="Genomic_DNA"/>
</dbReference>
<keyword evidence="1" id="KW-0560">Oxidoreductase</keyword>
<dbReference type="InterPro" id="IPR023210">
    <property type="entry name" value="NADP_OxRdtase_dom"/>
</dbReference>
<evidence type="ECO:0000259" key="2">
    <source>
        <dbReference type="Pfam" id="PF00248"/>
    </source>
</evidence>
<dbReference type="PRINTS" id="PR00069">
    <property type="entry name" value="ALDKETRDTASE"/>
</dbReference>
<feature type="domain" description="NADP-dependent oxidoreductase" evidence="2">
    <location>
        <begin position="18"/>
        <end position="315"/>
    </location>
</feature>
<proteinExistence type="predicted"/>
<evidence type="ECO:0000256" key="1">
    <source>
        <dbReference type="ARBA" id="ARBA00023002"/>
    </source>
</evidence>
<dbReference type="GO" id="GO:0005737">
    <property type="term" value="C:cytoplasm"/>
    <property type="evidence" value="ECO:0007669"/>
    <property type="project" value="TreeGrafter"/>
</dbReference>
<dbReference type="InterPro" id="IPR050791">
    <property type="entry name" value="Aldo-Keto_reductase"/>
</dbReference>
<dbReference type="Pfam" id="PF00248">
    <property type="entry name" value="Aldo_ket_red"/>
    <property type="match status" value="1"/>
</dbReference>
<dbReference type="GO" id="GO:0016491">
    <property type="term" value="F:oxidoreductase activity"/>
    <property type="evidence" value="ECO:0007669"/>
    <property type="project" value="UniProtKB-KW"/>
</dbReference>
<dbReference type="OrthoDB" id="37537at2759"/>
<dbReference type="InterPro" id="IPR020471">
    <property type="entry name" value="AKR"/>
</dbReference>
<dbReference type="PANTHER" id="PTHR43625">
    <property type="entry name" value="AFLATOXIN B1 ALDEHYDE REDUCTASE"/>
    <property type="match status" value="1"/>
</dbReference>
<dbReference type="Gene3D" id="3.20.20.100">
    <property type="entry name" value="NADP-dependent oxidoreductase domain"/>
    <property type="match status" value="1"/>
</dbReference>
<dbReference type="SUPFAM" id="SSF51430">
    <property type="entry name" value="NAD(P)-linked oxidoreductase"/>
    <property type="match status" value="1"/>
</dbReference>
<keyword evidence="4" id="KW-1185">Reference proteome</keyword>
<evidence type="ECO:0000313" key="3">
    <source>
        <dbReference type="EMBL" id="KAF2727983.1"/>
    </source>
</evidence>
<reference evidence="3" key="1">
    <citation type="journal article" date="2020" name="Stud. Mycol.">
        <title>101 Dothideomycetes genomes: a test case for predicting lifestyles and emergence of pathogens.</title>
        <authorList>
            <person name="Haridas S."/>
            <person name="Albert R."/>
            <person name="Binder M."/>
            <person name="Bloem J."/>
            <person name="Labutti K."/>
            <person name="Salamov A."/>
            <person name="Andreopoulos B."/>
            <person name="Baker S."/>
            <person name="Barry K."/>
            <person name="Bills G."/>
            <person name="Bluhm B."/>
            <person name="Cannon C."/>
            <person name="Castanera R."/>
            <person name="Culley D."/>
            <person name="Daum C."/>
            <person name="Ezra D."/>
            <person name="Gonzalez J."/>
            <person name="Henrissat B."/>
            <person name="Kuo A."/>
            <person name="Liang C."/>
            <person name="Lipzen A."/>
            <person name="Lutzoni F."/>
            <person name="Magnuson J."/>
            <person name="Mondo S."/>
            <person name="Nolan M."/>
            <person name="Ohm R."/>
            <person name="Pangilinan J."/>
            <person name="Park H.-J."/>
            <person name="Ramirez L."/>
            <person name="Alfaro M."/>
            <person name="Sun H."/>
            <person name="Tritt A."/>
            <person name="Yoshinaga Y."/>
            <person name="Zwiers L.-H."/>
            <person name="Turgeon B."/>
            <person name="Goodwin S."/>
            <person name="Spatafora J."/>
            <person name="Crous P."/>
            <person name="Grigoriev I."/>
        </authorList>
    </citation>
    <scope>NUCLEOTIDE SEQUENCE</scope>
    <source>
        <strain evidence="3">CBS 125425</strain>
    </source>
</reference>
<comment type="caution">
    <text evidence="3">The sequence shown here is derived from an EMBL/GenBank/DDBJ whole genome shotgun (WGS) entry which is preliminary data.</text>
</comment>
<dbReference type="PANTHER" id="PTHR43625:SF40">
    <property type="entry name" value="ALDO-KETO REDUCTASE YAKC [NADP(+)]"/>
    <property type="match status" value="1"/>
</dbReference>
<evidence type="ECO:0000313" key="4">
    <source>
        <dbReference type="Proteomes" id="UP000799444"/>
    </source>
</evidence>
<accession>A0A9P4QIK6</accession>
<organism evidence="3 4">
    <name type="scientific">Polyplosphaeria fusca</name>
    <dbReference type="NCBI Taxonomy" id="682080"/>
    <lineage>
        <taxon>Eukaryota</taxon>
        <taxon>Fungi</taxon>
        <taxon>Dikarya</taxon>
        <taxon>Ascomycota</taxon>
        <taxon>Pezizomycotina</taxon>
        <taxon>Dothideomycetes</taxon>
        <taxon>Pleosporomycetidae</taxon>
        <taxon>Pleosporales</taxon>
        <taxon>Tetraplosphaeriaceae</taxon>
        <taxon>Polyplosphaeria</taxon>
    </lineage>
</organism>